<gene>
    <name evidence="1" type="ORF">E4U43_006904</name>
</gene>
<accession>A0A9P7NDC7</accession>
<protein>
    <submittedName>
        <fullName evidence="1">Uncharacterized protein</fullName>
    </submittedName>
</protein>
<dbReference type="AlphaFoldDB" id="A0A9P7NDC7"/>
<keyword evidence="2" id="KW-1185">Reference proteome</keyword>
<reference evidence="1" key="1">
    <citation type="journal article" date="2020" name="bioRxiv">
        <title>Whole genome comparisons of ergot fungi reveals the divergence and evolution of species within the genus Claviceps are the result of varying mechanisms driving genome evolution and host range expansion.</title>
        <authorList>
            <person name="Wyka S.A."/>
            <person name="Mondo S.J."/>
            <person name="Liu M."/>
            <person name="Dettman J."/>
            <person name="Nalam V."/>
            <person name="Broders K.D."/>
        </authorList>
    </citation>
    <scope>NUCLEOTIDE SEQUENCE</scope>
    <source>
        <strain evidence="1">CCC 602</strain>
    </source>
</reference>
<sequence length="115" mass="12086">MIESTGARVSIVASGGAELTRTESGCWRLCQLWSGAEGQAAGRAGRAGAVAGRADRGEAGSRWQSLAARQNLGAPCEWLAGQSCRAPESSLHCEVQIPESRFQTADCRHQARTGT</sequence>
<proteinExistence type="predicted"/>
<evidence type="ECO:0000313" key="1">
    <source>
        <dbReference type="EMBL" id="KAG6014125.1"/>
    </source>
</evidence>
<evidence type="ECO:0000313" key="2">
    <source>
        <dbReference type="Proteomes" id="UP000748025"/>
    </source>
</evidence>
<dbReference type="EMBL" id="SRPW01000496">
    <property type="protein sequence ID" value="KAG6014125.1"/>
    <property type="molecule type" value="Genomic_DNA"/>
</dbReference>
<organism evidence="1 2">
    <name type="scientific">Claviceps pusilla</name>
    <dbReference type="NCBI Taxonomy" id="123648"/>
    <lineage>
        <taxon>Eukaryota</taxon>
        <taxon>Fungi</taxon>
        <taxon>Dikarya</taxon>
        <taxon>Ascomycota</taxon>
        <taxon>Pezizomycotina</taxon>
        <taxon>Sordariomycetes</taxon>
        <taxon>Hypocreomycetidae</taxon>
        <taxon>Hypocreales</taxon>
        <taxon>Clavicipitaceae</taxon>
        <taxon>Claviceps</taxon>
    </lineage>
</organism>
<comment type="caution">
    <text evidence="1">The sequence shown here is derived from an EMBL/GenBank/DDBJ whole genome shotgun (WGS) entry which is preliminary data.</text>
</comment>
<dbReference type="Proteomes" id="UP000748025">
    <property type="component" value="Unassembled WGS sequence"/>
</dbReference>
<name>A0A9P7NDC7_9HYPO</name>